<sequence length="267" mass="30873">MPAKWVSDNILKKHIWLGEIEIPRNADGTPKYTFEHLKHPLDSPWNLPDPRESLWVTVPTDDELFKIAHYMDRNKSYRTTYGKMNEWTKASGGRDMRTGVPVTRSDGNWRKQATENGLRPNNDNFNVRFRESYADLTNQIAYRFPNPGLPRLRQGSIGGSWRHIKEVLGHGGSRVCYVDGLVAKYDEEQFNQDLANQSTYRPHLRRQVYSPNRGIDFRSIRQAPKEEIHLPAVEELPMLSASEKARKMAIQSPNKHKGIYAYNKTPV</sequence>
<evidence type="ECO:0000313" key="3">
    <source>
        <dbReference type="Proteomes" id="UP001164746"/>
    </source>
</evidence>
<gene>
    <name evidence="2" type="ORF">MAR_010237</name>
</gene>
<keyword evidence="3" id="KW-1185">Reference proteome</keyword>
<protein>
    <submittedName>
        <fullName evidence="2">Uncharacterized protein</fullName>
    </submittedName>
</protein>
<proteinExistence type="predicted"/>
<organism evidence="2 3">
    <name type="scientific">Mya arenaria</name>
    <name type="common">Soft-shell clam</name>
    <dbReference type="NCBI Taxonomy" id="6604"/>
    <lineage>
        <taxon>Eukaryota</taxon>
        <taxon>Metazoa</taxon>
        <taxon>Spiralia</taxon>
        <taxon>Lophotrochozoa</taxon>
        <taxon>Mollusca</taxon>
        <taxon>Bivalvia</taxon>
        <taxon>Autobranchia</taxon>
        <taxon>Heteroconchia</taxon>
        <taxon>Euheterodonta</taxon>
        <taxon>Imparidentia</taxon>
        <taxon>Neoheterodontei</taxon>
        <taxon>Myida</taxon>
        <taxon>Myoidea</taxon>
        <taxon>Myidae</taxon>
        <taxon>Mya</taxon>
    </lineage>
</organism>
<evidence type="ECO:0000256" key="1">
    <source>
        <dbReference type="SAM" id="MobiDB-lite"/>
    </source>
</evidence>
<feature type="region of interest" description="Disordered" evidence="1">
    <location>
        <begin position="92"/>
        <end position="123"/>
    </location>
</feature>
<accession>A0ABY7E5J3</accession>
<reference evidence="2" key="1">
    <citation type="submission" date="2022-11" db="EMBL/GenBank/DDBJ databases">
        <title>Centuries of genome instability and evolution in soft-shell clam transmissible cancer (bioRxiv).</title>
        <authorList>
            <person name="Hart S.F.M."/>
            <person name="Yonemitsu M.A."/>
            <person name="Giersch R.M."/>
            <person name="Beal B.F."/>
            <person name="Arriagada G."/>
            <person name="Davis B.W."/>
            <person name="Ostrander E.A."/>
            <person name="Goff S.P."/>
            <person name="Metzger M.J."/>
        </authorList>
    </citation>
    <scope>NUCLEOTIDE SEQUENCE</scope>
    <source>
        <strain evidence="2">MELC-2E11</strain>
        <tissue evidence="2">Siphon/mantle</tissue>
    </source>
</reference>
<dbReference type="Proteomes" id="UP001164746">
    <property type="component" value="Chromosome 4"/>
</dbReference>
<name>A0ABY7E5J3_MYAAR</name>
<evidence type="ECO:0000313" key="2">
    <source>
        <dbReference type="EMBL" id="WAR03679.1"/>
    </source>
</evidence>
<dbReference type="EMBL" id="CP111015">
    <property type="protein sequence ID" value="WAR03679.1"/>
    <property type="molecule type" value="Genomic_DNA"/>
</dbReference>